<feature type="chain" id="PRO_5046537484" description="Peptidase M15C domain-containing protein" evidence="1">
    <location>
        <begin position="22"/>
        <end position="258"/>
    </location>
</feature>
<dbReference type="Gene3D" id="3.30.1380.10">
    <property type="match status" value="1"/>
</dbReference>
<evidence type="ECO:0000256" key="1">
    <source>
        <dbReference type="SAM" id="SignalP"/>
    </source>
</evidence>
<dbReference type="EMBL" id="BSPC01000015">
    <property type="protein sequence ID" value="GLS18674.1"/>
    <property type="molecule type" value="Genomic_DNA"/>
</dbReference>
<comment type="caution">
    <text evidence="3">The sequence shown here is derived from an EMBL/GenBank/DDBJ whole genome shotgun (WGS) entry which is preliminary data.</text>
</comment>
<gene>
    <name evidence="3" type="ORF">GCM10007874_16910</name>
</gene>
<protein>
    <recommendedName>
        <fullName evidence="2">Peptidase M15C domain-containing protein</fullName>
    </recommendedName>
</protein>
<keyword evidence="1" id="KW-0732">Signal</keyword>
<dbReference type="Pfam" id="PF13539">
    <property type="entry name" value="Peptidase_M15_4"/>
    <property type="match status" value="1"/>
</dbReference>
<feature type="domain" description="Peptidase M15C" evidence="2">
    <location>
        <begin position="177"/>
        <end position="247"/>
    </location>
</feature>
<keyword evidence="4" id="KW-1185">Reference proteome</keyword>
<dbReference type="SUPFAM" id="SSF55166">
    <property type="entry name" value="Hedgehog/DD-peptidase"/>
    <property type="match status" value="1"/>
</dbReference>
<feature type="signal peptide" evidence="1">
    <location>
        <begin position="1"/>
        <end position="21"/>
    </location>
</feature>
<accession>A0ABQ6CIY0</accession>
<name>A0ABQ6CIY0_9HYPH</name>
<evidence type="ECO:0000313" key="3">
    <source>
        <dbReference type="EMBL" id="GLS18674.1"/>
    </source>
</evidence>
<sequence length="258" mass="28438">MLRCGLLALAATGAMASPALADPALDALVAAYPDVIAGYDAKDLILKNGNHIPLSNGVTDKTPEQRVTHADIMDMFAMPYTLGANYPIPKTPADDPGRARNQALFDALYGDCTKGQVKMKTIQWLPSLKGGTLKVAAANGVAEHLEAVSRDLEALPARFQVYLKPSAGTYNCRAIAGTVRMSMHAYAAAIDINVKYTDYWRWSGAKQETDKVTYKNKIPMEIVELFEKHGFIWGGKWYHYDTMHFEYRPEIIALAKKP</sequence>
<dbReference type="InterPro" id="IPR039561">
    <property type="entry name" value="Peptidase_M15C"/>
</dbReference>
<proteinExistence type="predicted"/>
<dbReference type="Proteomes" id="UP001156882">
    <property type="component" value="Unassembled WGS sequence"/>
</dbReference>
<reference evidence="4" key="1">
    <citation type="journal article" date="2019" name="Int. J. Syst. Evol. Microbiol.">
        <title>The Global Catalogue of Microorganisms (GCM) 10K type strain sequencing project: providing services to taxonomists for standard genome sequencing and annotation.</title>
        <authorList>
            <consortium name="The Broad Institute Genomics Platform"/>
            <consortium name="The Broad Institute Genome Sequencing Center for Infectious Disease"/>
            <person name="Wu L."/>
            <person name="Ma J."/>
        </authorList>
    </citation>
    <scope>NUCLEOTIDE SEQUENCE [LARGE SCALE GENOMIC DNA]</scope>
    <source>
        <strain evidence="4">NBRC 101365</strain>
    </source>
</reference>
<organism evidence="3 4">
    <name type="scientific">Labrys miyagiensis</name>
    <dbReference type="NCBI Taxonomy" id="346912"/>
    <lineage>
        <taxon>Bacteria</taxon>
        <taxon>Pseudomonadati</taxon>
        <taxon>Pseudomonadota</taxon>
        <taxon>Alphaproteobacteria</taxon>
        <taxon>Hyphomicrobiales</taxon>
        <taxon>Xanthobacteraceae</taxon>
        <taxon>Labrys</taxon>
    </lineage>
</organism>
<evidence type="ECO:0000313" key="4">
    <source>
        <dbReference type="Proteomes" id="UP001156882"/>
    </source>
</evidence>
<evidence type="ECO:0000259" key="2">
    <source>
        <dbReference type="Pfam" id="PF13539"/>
    </source>
</evidence>
<dbReference type="InterPro" id="IPR009045">
    <property type="entry name" value="Zn_M74/Hedgehog-like"/>
</dbReference>